<organism evidence="3 4">
    <name type="scientific">Kineococcus glutinatus</name>
    <dbReference type="NCBI Taxonomy" id="1070872"/>
    <lineage>
        <taxon>Bacteria</taxon>
        <taxon>Bacillati</taxon>
        <taxon>Actinomycetota</taxon>
        <taxon>Actinomycetes</taxon>
        <taxon>Kineosporiales</taxon>
        <taxon>Kineosporiaceae</taxon>
        <taxon>Kineococcus</taxon>
    </lineage>
</organism>
<name>A0ABP9H933_9ACTN</name>
<evidence type="ECO:0008006" key="5">
    <source>
        <dbReference type="Google" id="ProtNLM"/>
    </source>
</evidence>
<keyword evidence="4" id="KW-1185">Reference proteome</keyword>
<proteinExistence type="predicted"/>
<dbReference type="Gene3D" id="1.10.530.10">
    <property type="match status" value="1"/>
</dbReference>
<evidence type="ECO:0000259" key="2">
    <source>
        <dbReference type="Pfam" id="PF26571"/>
    </source>
</evidence>
<dbReference type="InterPro" id="IPR058593">
    <property type="entry name" value="ARB_07466-like_C"/>
</dbReference>
<dbReference type="InterPro" id="IPR008258">
    <property type="entry name" value="Transglycosylase_SLT_dom_1"/>
</dbReference>
<reference evidence="4" key="1">
    <citation type="journal article" date="2019" name="Int. J. Syst. Evol. Microbiol.">
        <title>The Global Catalogue of Microorganisms (GCM) 10K type strain sequencing project: providing services to taxonomists for standard genome sequencing and annotation.</title>
        <authorList>
            <consortium name="The Broad Institute Genomics Platform"/>
            <consortium name="The Broad Institute Genome Sequencing Center for Infectious Disease"/>
            <person name="Wu L."/>
            <person name="Ma J."/>
        </authorList>
    </citation>
    <scope>NUCLEOTIDE SEQUENCE [LARGE SCALE GENOMIC DNA]</scope>
    <source>
        <strain evidence="4">JCM 18126</strain>
    </source>
</reference>
<comment type="caution">
    <text evidence="3">The sequence shown here is derived from an EMBL/GenBank/DDBJ whole genome shotgun (WGS) entry which is preliminary data.</text>
</comment>
<evidence type="ECO:0000313" key="4">
    <source>
        <dbReference type="Proteomes" id="UP001501195"/>
    </source>
</evidence>
<dbReference type="Proteomes" id="UP001501195">
    <property type="component" value="Unassembled WGS sequence"/>
</dbReference>
<dbReference type="SUPFAM" id="SSF53955">
    <property type="entry name" value="Lysozyme-like"/>
    <property type="match status" value="1"/>
</dbReference>
<feature type="domain" description="Transglycosylase SLT" evidence="1">
    <location>
        <begin position="39"/>
        <end position="79"/>
    </location>
</feature>
<evidence type="ECO:0000259" key="1">
    <source>
        <dbReference type="Pfam" id="PF01464"/>
    </source>
</evidence>
<evidence type="ECO:0000313" key="3">
    <source>
        <dbReference type="EMBL" id="GAA4964467.1"/>
    </source>
</evidence>
<dbReference type="Pfam" id="PF26571">
    <property type="entry name" value="VldE"/>
    <property type="match status" value="1"/>
</dbReference>
<accession>A0ABP9H933</accession>
<dbReference type="CDD" id="cd00254">
    <property type="entry name" value="LT-like"/>
    <property type="match status" value="1"/>
</dbReference>
<gene>
    <name evidence="3" type="ORF">GCM10023225_04460</name>
</gene>
<dbReference type="InterPro" id="IPR023346">
    <property type="entry name" value="Lysozyme-like_dom_sf"/>
</dbReference>
<protein>
    <recommendedName>
        <fullName evidence="5">Transglycosylase-like protein with SLT domain</fullName>
    </recommendedName>
</protein>
<dbReference type="EMBL" id="BAABIL010000051">
    <property type="protein sequence ID" value="GAA4964467.1"/>
    <property type="molecule type" value="Genomic_DNA"/>
</dbReference>
<feature type="domain" description="ARB-07466-like C-terminal" evidence="2">
    <location>
        <begin position="217"/>
        <end position="322"/>
    </location>
</feature>
<dbReference type="Pfam" id="PF01464">
    <property type="entry name" value="SLT"/>
    <property type="match status" value="1"/>
</dbReference>
<sequence length="342" mass="35374">MSGPETAAAVAPGQALNVEALPPAGRQWIETAEAVRAASCPELPLTWLAAEVQAESGWDPHASSPAGAAGLLQAMPATWVAAGGGTGWSAGGRPPAEHDVWQPQRHLEVVLPWMCGNLRAMTPHLRATGKSTSPLDAMAVCHIAGCSRVTGSASGIPVAGEAGCGAGCVAQIRDYLAAIHRYLDDYTAAPVAVASGTAVAFNGSSAGCVVPDPTGTGGCVTAATNWGIRQVWAVFGKRPTSCWDAHAWNPTSDHPRGKGCDITFGTLGAFPGATDVTAGWQVATWLQTNAAALHVKYVIWQGRIWSAGRDDEGWRTYTGGGVYDASDPTGGHYDHVHVSFTD</sequence>